<gene>
    <name evidence="1" type="ORF">HHL25_01065</name>
</gene>
<organism evidence="1 2">
    <name type="scientific">Rhizobium terricola</name>
    <dbReference type="NCBI Taxonomy" id="2728849"/>
    <lineage>
        <taxon>Bacteria</taxon>
        <taxon>Pseudomonadati</taxon>
        <taxon>Pseudomonadota</taxon>
        <taxon>Alphaproteobacteria</taxon>
        <taxon>Hyphomicrobiales</taxon>
        <taxon>Rhizobiaceae</taxon>
        <taxon>Rhizobium/Agrobacterium group</taxon>
        <taxon>Rhizobium</taxon>
    </lineage>
</organism>
<reference evidence="1 2" key="1">
    <citation type="submission" date="2020-04" db="EMBL/GenBank/DDBJ databases">
        <title>Rhizobium sp. S-51 isolated from soil.</title>
        <authorList>
            <person name="Dahal R.H."/>
        </authorList>
    </citation>
    <scope>NUCLEOTIDE SEQUENCE [LARGE SCALE GENOMIC DNA]</scope>
    <source>
        <strain evidence="1 2">S-51</strain>
    </source>
</reference>
<dbReference type="AlphaFoldDB" id="A0A7Y0FUB9"/>
<protein>
    <submittedName>
        <fullName evidence="1">Uncharacterized protein</fullName>
    </submittedName>
</protein>
<dbReference type="EMBL" id="JABBGK010000001">
    <property type="protein sequence ID" value="NML72705.1"/>
    <property type="molecule type" value="Genomic_DNA"/>
</dbReference>
<dbReference type="Proteomes" id="UP000541470">
    <property type="component" value="Unassembled WGS sequence"/>
</dbReference>
<evidence type="ECO:0000313" key="1">
    <source>
        <dbReference type="EMBL" id="NML72705.1"/>
    </source>
</evidence>
<dbReference type="RefSeq" id="WP_169586417.1">
    <property type="nucleotide sequence ID" value="NZ_JABBGK010000001.1"/>
</dbReference>
<accession>A0A7Y0FUB9</accession>
<name>A0A7Y0FUB9_9HYPH</name>
<proteinExistence type="predicted"/>
<sequence length="85" mass="9325">MTVVKEFDHDGSHFRIAKSSIGENWEYKIFCDSAQIGSIITASVEVVADASRQGYNVDEIVGTELEGAVKNIFGFQTKLKRPSGT</sequence>
<evidence type="ECO:0000313" key="2">
    <source>
        <dbReference type="Proteomes" id="UP000541470"/>
    </source>
</evidence>
<comment type="caution">
    <text evidence="1">The sequence shown here is derived from an EMBL/GenBank/DDBJ whole genome shotgun (WGS) entry which is preliminary data.</text>
</comment>
<keyword evidence="2" id="KW-1185">Reference proteome</keyword>